<evidence type="ECO:0000313" key="4">
    <source>
        <dbReference type="Proteomes" id="UP000261011"/>
    </source>
</evidence>
<dbReference type="InterPro" id="IPR006059">
    <property type="entry name" value="SBP"/>
</dbReference>
<feature type="compositionally biased region" description="Polar residues" evidence="1">
    <location>
        <begin position="29"/>
        <end position="40"/>
    </location>
</feature>
<dbReference type="PANTHER" id="PTHR43649">
    <property type="entry name" value="ARABINOSE-BINDING PROTEIN-RELATED"/>
    <property type="match status" value="1"/>
</dbReference>
<dbReference type="EMBL" id="QVEU01000012">
    <property type="protein sequence ID" value="RGB74301.1"/>
    <property type="molecule type" value="Genomic_DNA"/>
</dbReference>
<feature type="region of interest" description="Disordered" evidence="1">
    <location>
        <begin position="29"/>
        <end position="80"/>
    </location>
</feature>
<keyword evidence="2" id="KW-0732">Signal</keyword>
<dbReference type="AlphaFoldDB" id="A0A3E2TFC0"/>
<dbReference type="OrthoDB" id="9763054at2"/>
<dbReference type="RefSeq" id="WP_117522330.1">
    <property type="nucleotide sequence ID" value="NZ_QVEU01000012.1"/>
</dbReference>
<name>A0A3E2TFC0_9FIRM</name>
<proteinExistence type="predicted"/>
<sequence>MKNNKVLPFLLTLAMSFTMSACGNGADDVNNNTTAPSQTEEAVKTDDAAKTEDTSKTEEAAKAEDNTKKDETAANTDNDSEVTLEYWSSYNEVEPQAQVLQEAAKAYEEKNPNVKVNFTFNGRDNSKLLPTALQSGQNVTMYDANAYNIIKKFEISNEDLTAYFDKDYSTTDGKAYKDYTSPAMLLLDSELGEGKYYYVPMNPQAFIYFYNKDIFEKAGVKETPKTWNEFLDVCQKIKDAGFTPLTTDPNYSTGILGYYLSRLKGEEWVDELVNDTTFEKWNDPAVLQAAQELEKMAQAGYFADNVASVQFPQAQQEFVMNEDIGMYLNGTWLPGEVQDSVSPDFKWGQFAFPEVEGGVNDSTYTAYSSYGIGVNKDASQEEKDAAVDFAVFVNTEFDQNMVDEANALPVDPNSKYPENLQDAREIFDNTKGKYVSQTAIATNKDNAEIIRSALLKLISGDSTAEDFVNEVKNN</sequence>
<evidence type="ECO:0000256" key="2">
    <source>
        <dbReference type="SAM" id="SignalP"/>
    </source>
</evidence>
<dbReference type="PANTHER" id="PTHR43649:SF12">
    <property type="entry name" value="DIACETYLCHITOBIOSE BINDING PROTEIN DASA"/>
    <property type="match status" value="1"/>
</dbReference>
<organism evidence="3 4">
    <name type="scientific">Anaerococcus nagyae</name>
    <dbReference type="NCBI Taxonomy" id="1755241"/>
    <lineage>
        <taxon>Bacteria</taxon>
        <taxon>Bacillati</taxon>
        <taxon>Bacillota</taxon>
        <taxon>Tissierellia</taxon>
        <taxon>Tissierellales</taxon>
        <taxon>Peptoniphilaceae</taxon>
        <taxon>Anaerococcus</taxon>
    </lineage>
</organism>
<evidence type="ECO:0000313" key="3">
    <source>
        <dbReference type="EMBL" id="RGB74301.1"/>
    </source>
</evidence>
<protein>
    <submittedName>
        <fullName evidence="3">Extracellular solute-binding protein</fullName>
    </submittedName>
</protein>
<feature type="compositionally biased region" description="Basic and acidic residues" evidence="1">
    <location>
        <begin position="41"/>
        <end position="72"/>
    </location>
</feature>
<dbReference type="PROSITE" id="PS51257">
    <property type="entry name" value="PROKAR_LIPOPROTEIN"/>
    <property type="match status" value="1"/>
</dbReference>
<reference evidence="3 4" key="1">
    <citation type="submission" date="2018-08" db="EMBL/GenBank/DDBJ databases">
        <title>A genome reference for cultivated species of the human gut microbiota.</title>
        <authorList>
            <person name="Zou Y."/>
            <person name="Xue W."/>
            <person name="Luo G."/>
        </authorList>
    </citation>
    <scope>NUCLEOTIDE SEQUENCE [LARGE SCALE GENOMIC DNA]</scope>
    <source>
        <strain evidence="3 4">OF01-3</strain>
    </source>
</reference>
<dbReference type="Gene3D" id="3.40.190.10">
    <property type="entry name" value="Periplasmic binding protein-like II"/>
    <property type="match status" value="2"/>
</dbReference>
<feature type="chain" id="PRO_5039211741" evidence="2">
    <location>
        <begin position="22"/>
        <end position="474"/>
    </location>
</feature>
<comment type="caution">
    <text evidence="3">The sequence shown here is derived from an EMBL/GenBank/DDBJ whole genome shotgun (WGS) entry which is preliminary data.</text>
</comment>
<dbReference type="Pfam" id="PF01547">
    <property type="entry name" value="SBP_bac_1"/>
    <property type="match status" value="1"/>
</dbReference>
<feature type="signal peptide" evidence="2">
    <location>
        <begin position="1"/>
        <end position="21"/>
    </location>
</feature>
<accession>A0A3E2TFC0</accession>
<gene>
    <name evidence="3" type="ORF">DXA39_08720</name>
</gene>
<dbReference type="SUPFAM" id="SSF53850">
    <property type="entry name" value="Periplasmic binding protein-like II"/>
    <property type="match status" value="1"/>
</dbReference>
<dbReference type="InterPro" id="IPR050490">
    <property type="entry name" value="Bact_solute-bd_prot1"/>
</dbReference>
<keyword evidence="4" id="KW-1185">Reference proteome</keyword>
<dbReference type="Proteomes" id="UP000261011">
    <property type="component" value="Unassembled WGS sequence"/>
</dbReference>
<evidence type="ECO:0000256" key="1">
    <source>
        <dbReference type="SAM" id="MobiDB-lite"/>
    </source>
</evidence>